<evidence type="ECO:0000313" key="2">
    <source>
        <dbReference type="Proteomes" id="UP000197058"/>
    </source>
</evidence>
<proteinExistence type="predicted"/>
<dbReference type="KEGG" id="sscu:CEP64_13725"/>
<evidence type="ECO:0000313" key="1">
    <source>
        <dbReference type="EMBL" id="ASE35675.1"/>
    </source>
</evidence>
<dbReference type="EMBL" id="CP022047">
    <property type="protein sequence ID" value="ASE35675.1"/>
    <property type="molecule type" value="Genomic_DNA"/>
</dbReference>
<sequence length="137" mass="16362">MKEKRIEVRLSEQEHESVRLLAQHSKLKMSDYVRTTILGNQITTTDIHVVDDEKRIQTEKENIQMKQSLEEKNIFIESFLKMSFTLPHEEMTISQLEVILNSVKVYPTLREQYRAELSNVRTIYAKKQRERLARKKQ</sequence>
<geneLocation type="plasmid" evidence="1 2">
    <name>unnamed1</name>
</geneLocation>
<reference evidence="2" key="1">
    <citation type="submission" date="2017-06" db="EMBL/GenBank/DDBJ databases">
        <title>FDA dAtabase for Regulatory Grade micrObial Sequences (FDA-ARGOS): Supporting development and validation of Infectious Disease Dx tests.</title>
        <authorList>
            <person name="Goldberg B."/>
            <person name="Campos J."/>
            <person name="Tallon L."/>
            <person name="Sadzewicz L."/>
            <person name="Sengamalay N."/>
            <person name="Ott S."/>
            <person name="Godinez A."/>
            <person name="Nagaraj S."/>
            <person name="Vavikolanu K."/>
            <person name="Nadendla S."/>
            <person name="George J."/>
            <person name="Geyer C."/>
            <person name="Sichtig H."/>
        </authorList>
    </citation>
    <scope>NUCLEOTIDE SEQUENCE [LARGE SCALE GENOMIC DNA]</scope>
    <source>
        <strain evidence="2">FDAARGOS_285</strain>
        <plasmid evidence="2">unnamed1</plasmid>
    </source>
</reference>
<dbReference type="InterPro" id="IPR053842">
    <property type="entry name" value="NikA-like"/>
</dbReference>
<organism evidence="1 2">
    <name type="scientific">Mammaliicoccus sciuri</name>
    <name type="common">Staphylococcus sciuri</name>
    <dbReference type="NCBI Taxonomy" id="1296"/>
    <lineage>
        <taxon>Bacteria</taxon>
        <taxon>Bacillati</taxon>
        <taxon>Bacillota</taxon>
        <taxon>Bacilli</taxon>
        <taxon>Bacillales</taxon>
        <taxon>Staphylococcaceae</taxon>
        <taxon>Mammaliicoccus</taxon>
    </lineage>
</organism>
<dbReference type="Proteomes" id="UP000197058">
    <property type="component" value="Plasmid unnamed1"/>
</dbReference>
<accession>A0AAI8GVA5</accession>
<protein>
    <submittedName>
        <fullName evidence="1">Uncharacterized protein</fullName>
    </submittedName>
</protein>
<keyword evidence="1" id="KW-0614">Plasmid</keyword>
<dbReference type="AlphaFoldDB" id="A0AAI8GVA5"/>
<gene>
    <name evidence="1" type="ORF">CEP64_13725</name>
</gene>
<name>A0AAI8GVA5_MAMSC</name>
<dbReference type="Pfam" id="PF21983">
    <property type="entry name" value="NikA-like"/>
    <property type="match status" value="1"/>
</dbReference>